<organism evidence="10 11">
    <name type="scientific">Actinotignum timonense</name>
    <dbReference type="NCBI Taxonomy" id="1870995"/>
    <lineage>
        <taxon>Bacteria</taxon>
        <taxon>Bacillati</taxon>
        <taxon>Actinomycetota</taxon>
        <taxon>Actinomycetes</taxon>
        <taxon>Actinomycetales</taxon>
        <taxon>Actinomycetaceae</taxon>
        <taxon>Actinotignum</taxon>
    </lineage>
</organism>
<evidence type="ECO:0000313" key="10">
    <source>
        <dbReference type="EMBL" id="MDY5139925.1"/>
    </source>
</evidence>
<dbReference type="Proteomes" id="UP001288320">
    <property type="component" value="Unassembled WGS sequence"/>
</dbReference>
<dbReference type="Pfam" id="PF00266">
    <property type="entry name" value="Aminotran_5"/>
    <property type="match status" value="1"/>
</dbReference>
<comment type="function">
    <text evidence="8">Catalyzes the removal of elemental sulfur and selenium atoms from L-cysteine, L-cystine, L-selenocysteine, and L-selenocystine to produce L-alanine.</text>
</comment>
<dbReference type="PANTHER" id="PTHR43586">
    <property type="entry name" value="CYSTEINE DESULFURASE"/>
    <property type="match status" value="1"/>
</dbReference>
<feature type="domain" description="Aminotransferase class V" evidence="9">
    <location>
        <begin position="27"/>
        <end position="408"/>
    </location>
</feature>
<dbReference type="GO" id="GO:0031071">
    <property type="term" value="F:cysteine desulfurase activity"/>
    <property type="evidence" value="ECO:0007669"/>
    <property type="project" value="UniProtKB-UniRule"/>
</dbReference>
<dbReference type="AlphaFoldDB" id="A0AAW9HHZ7"/>
<name>A0AAW9HHZ7_9ACTO</name>
<protein>
    <recommendedName>
        <fullName evidence="3 8">Cysteine desulfurase</fullName>
        <ecNumber evidence="3 8">2.8.1.7</ecNumber>
    </recommendedName>
</protein>
<dbReference type="InterPro" id="IPR015424">
    <property type="entry name" value="PyrdxlP-dep_Trfase"/>
</dbReference>
<dbReference type="Gene3D" id="3.90.1150.10">
    <property type="entry name" value="Aspartate Aminotransferase, domain 1"/>
    <property type="match status" value="1"/>
</dbReference>
<evidence type="ECO:0000256" key="8">
    <source>
        <dbReference type="RuleBase" id="RU004506"/>
    </source>
</evidence>
<evidence type="ECO:0000259" key="9">
    <source>
        <dbReference type="Pfam" id="PF00266"/>
    </source>
</evidence>
<dbReference type="GO" id="GO:0030170">
    <property type="term" value="F:pyridoxal phosphate binding"/>
    <property type="evidence" value="ECO:0007669"/>
    <property type="project" value="UniProtKB-UniRule"/>
</dbReference>
<dbReference type="InterPro" id="IPR015421">
    <property type="entry name" value="PyrdxlP-dep_Trfase_major"/>
</dbReference>
<dbReference type="RefSeq" id="WP_087070736.1">
    <property type="nucleotide sequence ID" value="NZ_CAUPFC010000032.1"/>
</dbReference>
<dbReference type="NCBIfam" id="TIGR01979">
    <property type="entry name" value="sufS"/>
    <property type="match status" value="1"/>
</dbReference>
<comment type="catalytic activity">
    <reaction evidence="6 8">
        <text>(sulfur carrier)-H + L-cysteine = (sulfur carrier)-SH + L-alanine</text>
        <dbReference type="Rhea" id="RHEA:43892"/>
        <dbReference type="Rhea" id="RHEA-COMP:14737"/>
        <dbReference type="Rhea" id="RHEA-COMP:14739"/>
        <dbReference type="ChEBI" id="CHEBI:29917"/>
        <dbReference type="ChEBI" id="CHEBI:35235"/>
        <dbReference type="ChEBI" id="CHEBI:57972"/>
        <dbReference type="ChEBI" id="CHEBI:64428"/>
        <dbReference type="EC" id="2.8.1.7"/>
    </reaction>
</comment>
<evidence type="ECO:0000256" key="2">
    <source>
        <dbReference type="ARBA" id="ARBA00010447"/>
    </source>
</evidence>
<evidence type="ECO:0000256" key="7">
    <source>
        <dbReference type="RuleBase" id="RU004504"/>
    </source>
</evidence>
<sequence length="423" mass="45432">MNAVRPLVAREDFPILARPMRGDQALVYLDSGATAQRPRAVLDAMVDFDTRSNGAVKRGSHLLAEESTVAYEEARAKVAAFIGAAPQEIVWTSGSTQSLNLLAYAISNATAGRGWGNADRFLLRAGDDIVVTRAEHHANLLPWQELCERTGARLTWLDLDGEGRIDPATLAVIGRRTRIVAFTHVSNVTGAVSPVAQIVEAAHAVGAFTVLDACQSVPHLPVNVRELDVDFAAFSGHKMYGPTGLGVLYGREELLADLPPYQFGGSMIERVTMEKTRYARPPARFEAGSQPVTQIVGLARAVDYLSAIGMENVARYEDELTAQLLAGLGQIPGIRVLGPREGAGRTGIAAFTVDGVHPHDVGQFLDARGIAVRVGHHCAQPIHDFFGVPASVRASVGIYTTSSDIDAFLDALSQVRGYFWVEG</sequence>
<dbReference type="PIRSF" id="PIRSF005572">
    <property type="entry name" value="NifS"/>
    <property type="match status" value="1"/>
</dbReference>
<dbReference type="InterPro" id="IPR000192">
    <property type="entry name" value="Aminotrans_V_dom"/>
</dbReference>
<reference evidence="10" key="1">
    <citation type="submission" date="2023-10" db="EMBL/GenBank/DDBJ databases">
        <title>Whole Genome based description of the genera Actinobaculum and Actinotignum reveals a complex phylogenetic relationship within the species included in the genus Actinotignum.</title>
        <authorList>
            <person name="Jensen C.S."/>
            <person name="Dargis R."/>
            <person name="Kemp M."/>
            <person name="Christensen J.J."/>
        </authorList>
    </citation>
    <scope>NUCLEOTIDE SEQUENCE</scope>
    <source>
        <strain evidence="10">SLA_B245</strain>
    </source>
</reference>
<evidence type="ECO:0000256" key="3">
    <source>
        <dbReference type="ARBA" id="ARBA00012239"/>
    </source>
</evidence>
<dbReference type="InterPro" id="IPR015422">
    <property type="entry name" value="PyrdxlP-dep_Trfase_small"/>
</dbReference>
<dbReference type="InterPro" id="IPR010970">
    <property type="entry name" value="Cys_dSase_SufS"/>
</dbReference>
<evidence type="ECO:0000256" key="6">
    <source>
        <dbReference type="ARBA" id="ARBA00050776"/>
    </source>
</evidence>
<evidence type="ECO:0000313" key="11">
    <source>
        <dbReference type="Proteomes" id="UP001288320"/>
    </source>
</evidence>
<comment type="cofactor">
    <cofactor evidence="1 7">
        <name>pyridoxal 5'-phosphate</name>
        <dbReference type="ChEBI" id="CHEBI:597326"/>
    </cofactor>
</comment>
<accession>A0AAW9HHZ7</accession>
<dbReference type="InterPro" id="IPR020578">
    <property type="entry name" value="Aminotrans_V_PyrdxlP_BS"/>
</dbReference>
<evidence type="ECO:0000256" key="4">
    <source>
        <dbReference type="ARBA" id="ARBA00022679"/>
    </source>
</evidence>
<evidence type="ECO:0000256" key="1">
    <source>
        <dbReference type="ARBA" id="ARBA00001933"/>
    </source>
</evidence>
<dbReference type="PROSITE" id="PS00595">
    <property type="entry name" value="AA_TRANSFER_CLASS_5"/>
    <property type="match status" value="1"/>
</dbReference>
<dbReference type="GeneID" id="92814260"/>
<dbReference type="EC" id="2.8.1.7" evidence="3 8"/>
<evidence type="ECO:0000256" key="5">
    <source>
        <dbReference type="ARBA" id="ARBA00022898"/>
    </source>
</evidence>
<comment type="caution">
    <text evidence="10">The sequence shown here is derived from an EMBL/GenBank/DDBJ whole genome shotgun (WGS) entry which is preliminary data.</text>
</comment>
<comment type="similarity">
    <text evidence="2 8">Belongs to the class-V pyridoxal-phosphate-dependent aminotransferase family. Csd subfamily.</text>
</comment>
<dbReference type="Gene3D" id="3.40.640.10">
    <property type="entry name" value="Type I PLP-dependent aspartate aminotransferase-like (Major domain)"/>
    <property type="match status" value="1"/>
</dbReference>
<dbReference type="CDD" id="cd06453">
    <property type="entry name" value="SufS_like"/>
    <property type="match status" value="1"/>
</dbReference>
<proteinExistence type="inferred from homology"/>
<dbReference type="InterPro" id="IPR016454">
    <property type="entry name" value="Cysteine_dSase"/>
</dbReference>
<gene>
    <name evidence="10" type="ORF">R6G74_01150</name>
</gene>
<dbReference type="SUPFAM" id="SSF53383">
    <property type="entry name" value="PLP-dependent transferases"/>
    <property type="match status" value="1"/>
</dbReference>
<keyword evidence="4 8" id="KW-0808">Transferase</keyword>
<keyword evidence="5 8" id="KW-0663">Pyridoxal phosphate</keyword>
<dbReference type="GO" id="GO:0006534">
    <property type="term" value="P:cysteine metabolic process"/>
    <property type="evidence" value="ECO:0007669"/>
    <property type="project" value="UniProtKB-UniRule"/>
</dbReference>
<dbReference type="PANTHER" id="PTHR43586:SF8">
    <property type="entry name" value="CYSTEINE DESULFURASE 1, CHLOROPLASTIC"/>
    <property type="match status" value="1"/>
</dbReference>
<dbReference type="EMBL" id="JAWNFV010000002">
    <property type="protein sequence ID" value="MDY5139925.1"/>
    <property type="molecule type" value="Genomic_DNA"/>
</dbReference>